<gene>
    <name evidence="2" type="primary">WBGene00282813</name>
</gene>
<accession>A0A8R1YZM6</accession>
<name>A0A2A6BF28_PRIPA</name>
<dbReference type="Proteomes" id="UP000005239">
    <property type="component" value="Unassembled WGS sequence"/>
</dbReference>
<feature type="region of interest" description="Disordered" evidence="1">
    <location>
        <begin position="127"/>
        <end position="147"/>
    </location>
</feature>
<sequence>MSSFKHTTLWYYDRSKIKDQYYLIVQLNVVEEHLEEDVSDADEGVNGSITAVPSGSFSKPLGSWRRGESSGEAEELKKLRQHIELAALAYHICSLRHSIPVLIGLSHLDQLALQLLHRPQLTATHSLSTDHDERLTDEGAGLEDKYK</sequence>
<feature type="compositionally biased region" description="Basic and acidic residues" evidence="1">
    <location>
        <begin position="128"/>
        <end position="147"/>
    </location>
</feature>
<dbReference type="EnsemblMetazoa" id="PPA44444.1">
    <property type="protein sequence ID" value="PPA44444.1"/>
    <property type="gene ID" value="WBGene00282813"/>
</dbReference>
<protein>
    <submittedName>
        <fullName evidence="2">Uncharacterized protein</fullName>
    </submittedName>
</protein>
<reference evidence="3" key="1">
    <citation type="journal article" date="2008" name="Nat. Genet.">
        <title>The Pristionchus pacificus genome provides a unique perspective on nematode lifestyle and parasitism.</title>
        <authorList>
            <person name="Dieterich C."/>
            <person name="Clifton S.W."/>
            <person name="Schuster L.N."/>
            <person name="Chinwalla A."/>
            <person name="Delehaunty K."/>
            <person name="Dinkelacker I."/>
            <person name="Fulton L."/>
            <person name="Fulton R."/>
            <person name="Godfrey J."/>
            <person name="Minx P."/>
            <person name="Mitreva M."/>
            <person name="Roeseler W."/>
            <person name="Tian H."/>
            <person name="Witte H."/>
            <person name="Yang S.P."/>
            <person name="Wilson R.K."/>
            <person name="Sommer R.J."/>
        </authorList>
    </citation>
    <scope>NUCLEOTIDE SEQUENCE [LARGE SCALE GENOMIC DNA]</scope>
    <source>
        <strain evidence="3">PS312</strain>
    </source>
</reference>
<organism evidence="2 3">
    <name type="scientific">Pristionchus pacificus</name>
    <name type="common">Parasitic nematode worm</name>
    <dbReference type="NCBI Taxonomy" id="54126"/>
    <lineage>
        <taxon>Eukaryota</taxon>
        <taxon>Metazoa</taxon>
        <taxon>Ecdysozoa</taxon>
        <taxon>Nematoda</taxon>
        <taxon>Chromadorea</taxon>
        <taxon>Rhabditida</taxon>
        <taxon>Rhabditina</taxon>
        <taxon>Diplogasteromorpha</taxon>
        <taxon>Diplogasteroidea</taxon>
        <taxon>Neodiplogasteridae</taxon>
        <taxon>Pristionchus</taxon>
    </lineage>
</organism>
<proteinExistence type="predicted"/>
<keyword evidence="3" id="KW-1185">Reference proteome</keyword>
<reference evidence="2" key="2">
    <citation type="submission" date="2022-06" db="UniProtKB">
        <authorList>
            <consortium name="EnsemblMetazoa"/>
        </authorList>
    </citation>
    <scope>IDENTIFICATION</scope>
    <source>
        <strain evidence="2">PS312</strain>
    </source>
</reference>
<evidence type="ECO:0000313" key="2">
    <source>
        <dbReference type="EnsemblMetazoa" id="PPA44444.1"/>
    </source>
</evidence>
<evidence type="ECO:0000256" key="1">
    <source>
        <dbReference type="SAM" id="MobiDB-lite"/>
    </source>
</evidence>
<evidence type="ECO:0000313" key="3">
    <source>
        <dbReference type="Proteomes" id="UP000005239"/>
    </source>
</evidence>
<accession>A0A2A6BF28</accession>
<dbReference type="AlphaFoldDB" id="A0A2A6BF28"/>